<feature type="domain" description="Peptidase M16C associated" evidence="1">
    <location>
        <begin position="465"/>
        <end position="718"/>
    </location>
</feature>
<evidence type="ECO:0000313" key="3">
    <source>
        <dbReference type="Proteomes" id="UP000006852"/>
    </source>
</evidence>
<dbReference type="Proteomes" id="UP000006852">
    <property type="component" value="Chromosome"/>
</dbReference>
<proteinExistence type="predicted"/>
<keyword evidence="3" id="KW-1185">Reference proteome</keyword>
<dbReference type="SUPFAM" id="SSF63411">
    <property type="entry name" value="LuxS/MPP-like metallohydrolase"/>
    <property type="match status" value="4"/>
</dbReference>
<accession>F2NS85</accession>
<dbReference type="PANTHER" id="PTHR43016">
    <property type="entry name" value="PRESEQUENCE PROTEASE"/>
    <property type="match status" value="1"/>
</dbReference>
<dbReference type="InterPro" id="IPR013578">
    <property type="entry name" value="Peptidase_M16C_assoc"/>
</dbReference>
<dbReference type="AlphaFoldDB" id="F2NS85"/>
<dbReference type="PANTHER" id="PTHR43016:SF13">
    <property type="entry name" value="PRESEQUENCE PROTEASE, MITOCHONDRIAL"/>
    <property type="match status" value="1"/>
</dbReference>
<organism evidence="2 3">
    <name type="scientific">Treponema succinifaciens (strain ATCC 33096 / DSM 2489 / 6091)</name>
    <dbReference type="NCBI Taxonomy" id="869209"/>
    <lineage>
        <taxon>Bacteria</taxon>
        <taxon>Pseudomonadati</taxon>
        <taxon>Spirochaetota</taxon>
        <taxon>Spirochaetia</taxon>
        <taxon>Spirochaetales</taxon>
        <taxon>Treponemataceae</taxon>
        <taxon>Treponema</taxon>
    </lineage>
</organism>
<evidence type="ECO:0000259" key="1">
    <source>
        <dbReference type="SMART" id="SM01264"/>
    </source>
</evidence>
<gene>
    <name evidence="2" type="ordered locus">Tresu_1485</name>
</gene>
<dbReference type="InterPro" id="IPR011765">
    <property type="entry name" value="Pept_M16_N"/>
</dbReference>
<dbReference type="InterPro" id="IPR007863">
    <property type="entry name" value="Peptidase_M16_C"/>
</dbReference>
<dbReference type="Gene3D" id="3.30.830.10">
    <property type="entry name" value="Metalloenzyme, LuxS/M16 peptidase-like"/>
    <property type="match status" value="4"/>
</dbReference>
<name>F2NS85_TRES6</name>
<dbReference type="OrthoDB" id="9762027at2"/>
<dbReference type="Pfam" id="PF00675">
    <property type="entry name" value="Peptidase_M16"/>
    <property type="match status" value="1"/>
</dbReference>
<dbReference type="HOGENOM" id="CLU_009165_1_0_12"/>
<dbReference type="GO" id="GO:0046872">
    <property type="term" value="F:metal ion binding"/>
    <property type="evidence" value="ECO:0007669"/>
    <property type="project" value="InterPro"/>
</dbReference>
<evidence type="ECO:0000313" key="2">
    <source>
        <dbReference type="EMBL" id="AEB14386.1"/>
    </source>
</evidence>
<dbReference type="KEGG" id="tsu:Tresu_1485"/>
<dbReference type="SMART" id="SM01264">
    <property type="entry name" value="M16C_associated"/>
    <property type="match status" value="1"/>
</dbReference>
<dbReference type="RefSeq" id="WP_013701668.1">
    <property type="nucleotide sequence ID" value="NC_015385.1"/>
</dbReference>
<protein>
    <submittedName>
        <fullName evidence="2">Peptidase M16 domain protein</fullName>
    </submittedName>
</protein>
<dbReference type="Pfam" id="PF22516">
    <property type="entry name" value="PreP_C"/>
    <property type="match status" value="1"/>
</dbReference>
<dbReference type="GO" id="GO:0006508">
    <property type="term" value="P:proteolysis"/>
    <property type="evidence" value="ECO:0007669"/>
    <property type="project" value="InterPro"/>
</dbReference>
<dbReference type="InterPro" id="IPR011249">
    <property type="entry name" value="Metalloenz_LuxS/M16"/>
</dbReference>
<dbReference type="InterPro" id="IPR055130">
    <property type="entry name" value="PreP_C"/>
</dbReference>
<dbReference type="Pfam" id="PF05193">
    <property type="entry name" value="Peptidase_M16_C"/>
    <property type="match status" value="1"/>
</dbReference>
<reference evidence="2 3" key="1">
    <citation type="journal article" date="2011" name="Stand. Genomic Sci.">
        <title>Complete genome sequence of Treponema succinifaciens type strain (6091).</title>
        <authorList>
            <person name="Han C."/>
            <person name="Gronow S."/>
            <person name="Teshima H."/>
            <person name="Lapidus A."/>
            <person name="Nolan M."/>
            <person name="Lucas S."/>
            <person name="Hammon N."/>
            <person name="Deshpande S."/>
            <person name="Cheng J.F."/>
            <person name="Zeytun A."/>
            <person name="Tapia R."/>
            <person name="Goodwin L."/>
            <person name="Pitluck S."/>
            <person name="Liolios K."/>
            <person name="Pagani I."/>
            <person name="Ivanova N."/>
            <person name="Mavromatis K."/>
            <person name="Mikhailova N."/>
            <person name="Huntemann M."/>
            <person name="Pati A."/>
            <person name="Chen A."/>
            <person name="Palaniappan K."/>
            <person name="Land M."/>
            <person name="Hauser L."/>
            <person name="Brambilla E.M."/>
            <person name="Rohde M."/>
            <person name="Goker M."/>
            <person name="Woyke T."/>
            <person name="Bristow J."/>
            <person name="Eisen J.A."/>
            <person name="Markowitz V."/>
            <person name="Hugenholtz P."/>
            <person name="Kyrpides N.C."/>
            <person name="Klenk H.P."/>
            <person name="Detter J.C."/>
        </authorList>
    </citation>
    <scope>NUCLEOTIDE SEQUENCE [LARGE SCALE GENOMIC DNA]</scope>
    <source>
        <strain evidence="3">ATCC 33096 / DSM 2489 / 6091</strain>
    </source>
</reference>
<sequence length="994" mass="111510">MKKDDVYKGFEVLDVFKIPYYDSEGIFLRHKKSGLEVFHILNNDEENLFAFAFRTPCKDSTGVAHIIEHSVLCGSKKFPIKDPFLQLRNQSINTYLNAYTAKDRTVFPASSLIKTDYFNLMSVYADAVFFPILNVETFLQEGWRIETDQNGNSVIQGVVFNEMKGNYSSFNSVATDAVLNASVLGTGYEKDSGGDPLEIPTLSYERFREFHKKYYCAANCLVFLYGNIPTEDQLDFLDENVIKSIKSPGEKYSFASENSCVKMKKRIDAFGPAENSKNTTALVWKIGDSAENENLFSLPMEISFLSELLLGNDSAPVIKLLLNKFKGCDIAPQTGCSISSRFFSIAIGVNGLKPEQAQEFQDCIGDAMKSIVKNGIKEEDIERSFMSFDFSIREVKRSPSHGPYSLVLLKRVLRSWTYGANPKDALAFIESFEQIKKKIKDEPEYLKNLIRKFFVENKNKTLVTVSPSEKWSLDRAEKEKKLASCLYKKIGKRNVFLSLEKLHAFQAGSENENLIPAVNIEELENPAEKIETRKTLCEKIPFYVNQEACNGIVYASVSFPVDRLDPADYKFLPLLSSCISGLGTKKRSWEETISYSDRIMGDFGAYIRSAKVPEYSKKLAEENPLIIGREWLVIHFKFIEEKSAQAFDFASEIISSIDFLDKPRLKTIVNGLCSSLNASVVPGGHYFAMLRSCRLLNRSCAVQEIKDGLTSVFAINEIKKMKLSEISEKLESIYKKIISSGSLFHVTAGISGIAAAKKGFAFLVKNLCLEFPKPKKKVSDKEFFKQTEIAGKIYCEKNPCVDEVFVVPGNIGFASAAVKSSGEKEKEIMADTVFSHLLETSDLWKQIRTSGGAYGVFLSVQSSSGTTCFATYRDPKPFDSLGYFEEKLPLLEKDEFSFDDIKKAIAGVYSDEIEPYTPAMRGGTGLMRCLYGISLSLDKIRIKNLLSLKKSDIEKSVCCYKNAVFCGKKVAICGKDMISDKIKKISGKIIKISL</sequence>
<dbReference type="EMBL" id="CP002631">
    <property type="protein sequence ID" value="AEB14386.1"/>
    <property type="molecule type" value="Genomic_DNA"/>
</dbReference>
<dbReference type="eggNOG" id="COG1026">
    <property type="taxonomic scope" value="Bacteria"/>
</dbReference>
<dbReference type="GeneID" id="302998643"/>
<dbReference type="STRING" id="869209.Tresu_1485"/>
<reference evidence="3" key="2">
    <citation type="submission" date="2011-04" db="EMBL/GenBank/DDBJ databases">
        <title>The complete genome of chromosome of Treponema succinifaciens DSM 2489.</title>
        <authorList>
            <person name="Lucas S."/>
            <person name="Copeland A."/>
            <person name="Lapidus A."/>
            <person name="Bruce D."/>
            <person name="Goodwin L."/>
            <person name="Pitluck S."/>
            <person name="Peters L."/>
            <person name="Kyrpides N."/>
            <person name="Mavromatis K."/>
            <person name="Ivanova N."/>
            <person name="Ovchinnikova G."/>
            <person name="Teshima H."/>
            <person name="Detter J.C."/>
            <person name="Tapia R."/>
            <person name="Han C."/>
            <person name="Land M."/>
            <person name="Hauser L."/>
            <person name="Markowitz V."/>
            <person name="Cheng J.-F."/>
            <person name="Hugenholtz P."/>
            <person name="Woyke T."/>
            <person name="Wu D."/>
            <person name="Gronow S."/>
            <person name="Wellnitz S."/>
            <person name="Brambilla E."/>
            <person name="Klenk H.-P."/>
            <person name="Eisen J.A."/>
        </authorList>
    </citation>
    <scope>NUCLEOTIDE SEQUENCE [LARGE SCALE GENOMIC DNA]</scope>
    <source>
        <strain evidence="3">ATCC 33096 / DSM 2489 / 6091</strain>
    </source>
</reference>
<dbReference type="Pfam" id="PF08367">
    <property type="entry name" value="M16C_assoc"/>
    <property type="match status" value="1"/>
</dbReference>